<protein>
    <submittedName>
        <fullName evidence="2">Mitochondrial protein</fullName>
    </submittedName>
</protein>
<reference evidence="2" key="1">
    <citation type="submission" date="2020-06" db="EMBL/GenBank/DDBJ databases">
        <authorList>
            <person name="Li T."/>
            <person name="Hu X."/>
            <person name="Zhang T."/>
            <person name="Song X."/>
            <person name="Zhang H."/>
            <person name="Dai N."/>
            <person name="Sheng W."/>
            <person name="Hou X."/>
            <person name="Wei L."/>
        </authorList>
    </citation>
    <scope>NUCLEOTIDE SEQUENCE</scope>
    <source>
        <strain evidence="2">KEN8</strain>
        <tissue evidence="2">Leaf</tissue>
    </source>
</reference>
<reference evidence="2" key="2">
    <citation type="journal article" date="2024" name="Plant">
        <title>Genomic evolution and insights into agronomic trait innovations of Sesamum species.</title>
        <authorList>
            <person name="Miao H."/>
            <person name="Wang L."/>
            <person name="Qu L."/>
            <person name="Liu H."/>
            <person name="Sun Y."/>
            <person name="Le M."/>
            <person name="Wang Q."/>
            <person name="Wei S."/>
            <person name="Zheng Y."/>
            <person name="Lin W."/>
            <person name="Duan Y."/>
            <person name="Cao H."/>
            <person name="Xiong S."/>
            <person name="Wang X."/>
            <person name="Wei L."/>
            <person name="Li C."/>
            <person name="Ma Q."/>
            <person name="Ju M."/>
            <person name="Zhao R."/>
            <person name="Li G."/>
            <person name="Mu C."/>
            <person name="Tian Q."/>
            <person name="Mei H."/>
            <person name="Zhang T."/>
            <person name="Gao T."/>
            <person name="Zhang H."/>
        </authorList>
    </citation>
    <scope>NUCLEOTIDE SEQUENCE</scope>
    <source>
        <strain evidence="2">KEN8</strain>
    </source>
</reference>
<proteinExistence type="predicted"/>
<feature type="domain" description="Reverse transcriptase Ty1/copia-type" evidence="1">
    <location>
        <begin position="127"/>
        <end position="202"/>
    </location>
</feature>
<dbReference type="EMBL" id="JACGWM010000403">
    <property type="protein sequence ID" value="KAL0305220.1"/>
    <property type="molecule type" value="Genomic_DNA"/>
</dbReference>
<gene>
    <name evidence="2" type="ORF">Scaly_2992500</name>
</gene>
<dbReference type="AlphaFoldDB" id="A0AAW2KE39"/>
<name>A0AAW2KE39_9LAMI</name>
<comment type="caution">
    <text evidence="2">The sequence shown here is derived from an EMBL/GenBank/DDBJ whole genome shotgun (WGS) entry which is preliminary data.</text>
</comment>
<accession>A0AAW2KE39</accession>
<dbReference type="InterPro" id="IPR013103">
    <property type="entry name" value="RVT_2"/>
</dbReference>
<evidence type="ECO:0000259" key="1">
    <source>
        <dbReference type="Pfam" id="PF07727"/>
    </source>
</evidence>
<sequence>MEFSLISLPSRFCLSGSFHMVSERNLCEGLCILMLHHFYKQGLQFYVVSAMAETVATTTATWRSAEDQNQYEKDVLFIHPSEHSSLSLTCSPLDEDDPKTFTEAMTSRDVAFWKETVNDEMDPLLANNTWVLTNFPLGSKAIGCKWVFRRKYNADGSIQTFKARIVAKGFKKKEGGDYFDTYAPVARIASIRVLLALASIYNLNYLGRQIILVLNIGKALEESFDISKELRI</sequence>
<evidence type="ECO:0000313" key="2">
    <source>
        <dbReference type="EMBL" id="KAL0305220.1"/>
    </source>
</evidence>
<organism evidence="2">
    <name type="scientific">Sesamum calycinum</name>
    <dbReference type="NCBI Taxonomy" id="2727403"/>
    <lineage>
        <taxon>Eukaryota</taxon>
        <taxon>Viridiplantae</taxon>
        <taxon>Streptophyta</taxon>
        <taxon>Embryophyta</taxon>
        <taxon>Tracheophyta</taxon>
        <taxon>Spermatophyta</taxon>
        <taxon>Magnoliopsida</taxon>
        <taxon>eudicotyledons</taxon>
        <taxon>Gunneridae</taxon>
        <taxon>Pentapetalae</taxon>
        <taxon>asterids</taxon>
        <taxon>lamiids</taxon>
        <taxon>Lamiales</taxon>
        <taxon>Pedaliaceae</taxon>
        <taxon>Sesamum</taxon>
    </lineage>
</organism>
<dbReference type="Pfam" id="PF07727">
    <property type="entry name" value="RVT_2"/>
    <property type="match status" value="1"/>
</dbReference>